<comment type="similarity">
    <text evidence="1">Belongs to the SCAR/WAVE family.</text>
</comment>
<evidence type="ECO:0000256" key="1">
    <source>
        <dbReference type="ARBA" id="ARBA00006993"/>
    </source>
</evidence>
<reference evidence="2 3" key="1">
    <citation type="journal article" date="2024" name="BMC Genomics">
        <title>De novo assembly and annotation of Popillia japonica's genome with initial clues to its potential as an invasive pest.</title>
        <authorList>
            <person name="Cucini C."/>
            <person name="Boschi S."/>
            <person name="Funari R."/>
            <person name="Cardaioli E."/>
            <person name="Iannotti N."/>
            <person name="Marturano G."/>
            <person name="Paoli F."/>
            <person name="Bruttini M."/>
            <person name="Carapelli A."/>
            <person name="Frati F."/>
            <person name="Nardi F."/>
        </authorList>
    </citation>
    <scope>NUCLEOTIDE SEQUENCE [LARGE SCALE GENOMIC DNA]</scope>
    <source>
        <strain evidence="2">DMR45628</strain>
    </source>
</reference>
<dbReference type="InterPro" id="IPR028288">
    <property type="entry name" value="SCAR/WAVE_fam"/>
</dbReference>
<dbReference type="GO" id="GO:0034237">
    <property type="term" value="F:protein kinase A regulatory subunit binding"/>
    <property type="evidence" value="ECO:0007669"/>
    <property type="project" value="TreeGrafter"/>
</dbReference>
<dbReference type="Proteomes" id="UP001458880">
    <property type="component" value="Unassembled WGS sequence"/>
</dbReference>
<protein>
    <submittedName>
        <fullName evidence="2">Uncharacterized protein</fullName>
    </submittedName>
</protein>
<evidence type="ECO:0000313" key="3">
    <source>
        <dbReference type="Proteomes" id="UP001458880"/>
    </source>
</evidence>
<dbReference type="GO" id="GO:0005856">
    <property type="term" value="C:cytoskeleton"/>
    <property type="evidence" value="ECO:0007669"/>
    <property type="project" value="UniProtKB-SubCell"/>
</dbReference>
<dbReference type="PANTHER" id="PTHR12902">
    <property type="entry name" value="WASP-1"/>
    <property type="match status" value="1"/>
</dbReference>
<dbReference type="PANTHER" id="PTHR12902:SF1">
    <property type="entry name" value="WISKOTT-ALDRICH SYNDROME PROTEIN FAMILY MEMBER"/>
    <property type="match status" value="1"/>
</dbReference>
<dbReference type="Gene3D" id="1.20.5.340">
    <property type="match status" value="1"/>
</dbReference>
<proteinExistence type="inferred from homology"/>
<sequence length="98" mass="11152">MPFVQRIIEPKYLSRTSLWDVDGNPRVTDGEHEAVTNNTLSNALRQLASLLLAANDIFNELKVELRGIAQRSEKLKSRINFVEDKVAAYDPKKVTVRK</sequence>
<comment type="caution">
    <text evidence="2">The sequence shown here is derived from an EMBL/GenBank/DDBJ whole genome shotgun (WGS) entry which is preliminary data.</text>
</comment>
<name>A0AAW1NBS5_POPJA</name>
<dbReference type="GO" id="GO:0003779">
    <property type="term" value="F:actin binding"/>
    <property type="evidence" value="ECO:0007669"/>
    <property type="project" value="UniProtKB-KW"/>
</dbReference>
<gene>
    <name evidence="2" type="ORF">QE152_g1001</name>
</gene>
<dbReference type="GO" id="GO:0071933">
    <property type="term" value="F:Arp2/3 complex binding"/>
    <property type="evidence" value="ECO:0007669"/>
    <property type="project" value="TreeGrafter"/>
</dbReference>
<dbReference type="GO" id="GO:0030036">
    <property type="term" value="P:actin cytoskeleton organization"/>
    <property type="evidence" value="ECO:0007669"/>
    <property type="project" value="InterPro"/>
</dbReference>
<accession>A0AAW1NBS5</accession>
<dbReference type="EMBL" id="JASPKY010000005">
    <property type="protein sequence ID" value="KAK9754829.1"/>
    <property type="molecule type" value="Genomic_DNA"/>
</dbReference>
<dbReference type="AlphaFoldDB" id="A0AAW1NBS5"/>
<dbReference type="GO" id="GO:2000601">
    <property type="term" value="P:positive regulation of Arp2/3 complex-mediated actin nucleation"/>
    <property type="evidence" value="ECO:0007669"/>
    <property type="project" value="TreeGrafter"/>
</dbReference>
<keyword evidence="3" id="KW-1185">Reference proteome</keyword>
<organism evidence="2 3">
    <name type="scientific">Popillia japonica</name>
    <name type="common">Japanese beetle</name>
    <dbReference type="NCBI Taxonomy" id="7064"/>
    <lineage>
        <taxon>Eukaryota</taxon>
        <taxon>Metazoa</taxon>
        <taxon>Ecdysozoa</taxon>
        <taxon>Arthropoda</taxon>
        <taxon>Hexapoda</taxon>
        <taxon>Insecta</taxon>
        <taxon>Pterygota</taxon>
        <taxon>Neoptera</taxon>
        <taxon>Endopterygota</taxon>
        <taxon>Coleoptera</taxon>
        <taxon>Polyphaga</taxon>
        <taxon>Scarabaeiformia</taxon>
        <taxon>Scarabaeidae</taxon>
        <taxon>Rutelinae</taxon>
        <taxon>Popillia</taxon>
    </lineage>
</organism>
<dbReference type="GO" id="GO:0031209">
    <property type="term" value="C:SCAR complex"/>
    <property type="evidence" value="ECO:0007669"/>
    <property type="project" value="TreeGrafter"/>
</dbReference>
<evidence type="ECO:0000313" key="2">
    <source>
        <dbReference type="EMBL" id="KAK9754829.1"/>
    </source>
</evidence>